<evidence type="ECO:0008006" key="3">
    <source>
        <dbReference type="Google" id="ProtNLM"/>
    </source>
</evidence>
<dbReference type="AlphaFoldDB" id="G4TDB6"/>
<evidence type="ECO:0000313" key="2">
    <source>
        <dbReference type="Proteomes" id="UP000007148"/>
    </source>
</evidence>
<dbReference type="EMBL" id="CAFZ01000052">
    <property type="protein sequence ID" value="CCA69309.1"/>
    <property type="molecule type" value="Genomic_DNA"/>
</dbReference>
<keyword evidence="2" id="KW-1185">Reference proteome</keyword>
<protein>
    <recommendedName>
        <fullName evidence="3">F-box domain-containing protein</fullName>
    </recommendedName>
</protein>
<dbReference type="OrthoDB" id="3135357at2759"/>
<reference evidence="1 2" key="1">
    <citation type="journal article" date="2011" name="PLoS Pathog.">
        <title>Endophytic Life Strategies Decoded by Genome and Transcriptome Analyses of the Mutualistic Root Symbiont Piriformospora indica.</title>
        <authorList>
            <person name="Zuccaro A."/>
            <person name="Lahrmann U."/>
            <person name="Guldener U."/>
            <person name="Langen G."/>
            <person name="Pfiffi S."/>
            <person name="Biedenkopf D."/>
            <person name="Wong P."/>
            <person name="Samans B."/>
            <person name="Grimm C."/>
            <person name="Basiewicz M."/>
            <person name="Murat C."/>
            <person name="Martin F."/>
            <person name="Kogel K.H."/>
        </authorList>
    </citation>
    <scope>NUCLEOTIDE SEQUENCE [LARGE SCALE GENOMIC DNA]</scope>
    <source>
        <strain evidence="1 2">DSM 11827</strain>
    </source>
</reference>
<organism evidence="1 2">
    <name type="scientific">Serendipita indica (strain DSM 11827)</name>
    <name type="common">Root endophyte fungus</name>
    <name type="synonym">Piriformospora indica</name>
    <dbReference type="NCBI Taxonomy" id="1109443"/>
    <lineage>
        <taxon>Eukaryota</taxon>
        <taxon>Fungi</taxon>
        <taxon>Dikarya</taxon>
        <taxon>Basidiomycota</taxon>
        <taxon>Agaricomycotina</taxon>
        <taxon>Agaricomycetes</taxon>
        <taxon>Sebacinales</taxon>
        <taxon>Serendipitaceae</taxon>
        <taxon>Serendipita</taxon>
    </lineage>
</organism>
<gene>
    <name evidence="1" type="ORF">PIIN_03208</name>
</gene>
<dbReference type="Proteomes" id="UP000007148">
    <property type="component" value="Unassembled WGS sequence"/>
</dbReference>
<dbReference type="InParanoid" id="G4TDB6"/>
<sequence length="444" mass="51171">MNSDYKYLTGKEFTENSIGCGHWWRSLLAPDLMSSQTPAQQCFRVQLPTETWQTILRYTISVPLFFDTDPAASYGLAAVRVYHDTSAYWDSERTRNKLRRVCSSWNIYLQCFAHRLVCLDDIIHNHVPITAIPLAYRKHLARCTCMLHYNETLDALASGITMSDLESISDQSWKVKIVKVDRWIHEPPLLTLLASKSCVQVYIRPWSEQGNPIIEKHCSSELRFYSGGQPTNLSSARNLSTLNFILKGPFPMPAMPNLRYLSIITKVSSHRVFIFDWLRHIGGQLLSFFWKDLTYGAKFSIPIWTLCPSITSLQLPSNSSLIAPPDTHPVNYLRFGLRYGRSRNHSRCIHCPLSHPIPILDDSNSFYDIVRYGNIKTASFDRSWRELLGHLDVGGAVECCYQWLKRHGIRFVDVDWLSFEDYIVQELEMARGLRVTTGILRFCF</sequence>
<dbReference type="HOGENOM" id="CLU_055669_0_0_1"/>
<evidence type="ECO:0000313" key="1">
    <source>
        <dbReference type="EMBL" id="CCA69309.1"/>
    </source>
</evidence>
<accession>G4TDB6</accession>
<name>G4TDB6_SERID</name>
<proteinExistence type="predicted"/>